<dbReference type="Proteomes" id="UP001595839">
    <property type="component" value="Unassembled WGS sequence"/>
</dbReference>
<dbReference type="EMBL" id="JBHSFK010000015">
    <property type="protein sequence ID" value="MFC4502566.1"/>
    <property type="molecule type" value="Genomic_DNA"/>
</dbReference>
<dbReference type="SMART" id="SM00849">
    <property type="entry name" value="Lactamase_B"/>
    <property type="match status" value="1"/>
</dbReference>
<evidence type="ECO:0000259" key="1">
    <source>
        <dbReference type="SMART" id="SM00849"/>
    </source>
</evidence>
<organism evidence="2 3">
    <name type="scientific">Streptomyces vulcanius</name>
    <dbReference type="NCBI Taxonomy" id="1441876"/>
    <lineage>
        <taxon>Bacteria</taxon>
        <taxon>Bacillati</taxon>
        <taxon>Actinomycetota</taxon>
        <taxon>Actinomycetes</taxon>
        <taxon>Kitasatosporales</taxon>
        <taxon>Streptomycetaceae</taxon>
        <taxon>Streptomyces</taxon>
    </lineage>
</organism>
<dbReference type="PANTHER" id="PTHR42951">
    <property type="entry name" value="METALLO-BETA-LACTAMASE DOMAIN-CONTAINING"/>
    <property type="match status" value="1"/>
</dbReference>
<dbReference type="InterPro" id="IPR036866">
    <property type="entry name" value="RibonucZ/Hydroxyglut_hydro"/>
</dbReference>
<evidence type="ECO:0000313" key="3">
    <source>
        <dbReference type="Proteomes" id="UP001595839"/>
    </source>
</evidence>
<dbReference type="PANTHER" id="PTHR42951:SF4">
    <property type="entry name" value="ACYL-COENZYME A THIOESTERASE MBLAC2"/>
    <property type="match status" value="1"/>
</dbReference>
<evidence type="ECO:0000313" key="2">
    <source>
        <dbReference type="EMBL" id="MFC4502566.1"/>
    </source>
</evidence>
<dbReference type="RefSeq" id="WP_381174779.1">
    <property type="nucleotide sequence ID" value="NZ_JBHSFK010000015.1"/>
</dbReference>
<protein>
    <submittedName>
        <fullName evidence="2">MBL fold metallo-hydrolase</fullName>
    </submittedName>
</protein>
<reference evidence="3" key="1">
    <citation type="journal article" date="2019" name="Int. J. Syst. Evol. Microbiol.">
        <title>The Global Catalogue of Microorganisms (GCM) 10K type strain sequencing project: providing services to taxonomists for standard genome sequencing and annotation.</title>
        <authorList>
            <consortium name="The Broad Institute Genomics Platform"/>
            <consortium name="The Broad Institute Genome Sequencing Center for Infectious Disease"/>
            <person name="Wu L."/>
            <person name="Ma J."/>
        </authorList>
    </citation>
    <scope>NUCLEOTIDE SEQUENCE [LARGE SCALE GENOMIC DNA]</scope>
    <source>
        <strain evidence="3">CGMCC 4.7177</strain>
    </source>
</reference>
<sequence length="258" mass="27884">MRGTVTIIDKGNVRVHSYTAPDTALNVTTQLIETPSRLIAVDGQVTVADADEVVEYAKGLGKPLDRLIITHAHPDHYQGAHRFDAPIHALAVTRDEMAARGDLKDPTGIPVPAAETAPTDLITPGTEVIDGVPFVFEAVSGGETTEQLLIRLPEHGVLVAQDLVYHHTHVFVGNNDVARWLDILQALSDPAYDTVLPGHGLPAGPDVFAEMAEYLQAAQELLGDDGQAYKQAIIERFPSYGSPFVIDIGNYYLFGTPF</sequence>
<dbReference type="InterPro" id="IPR050855">
    <property type="entry name" value="NDM-1-like"/>
</dbReference>
<dbReference type="InterPro" id="IPR001279">
    <property type="entry name" value="Metallo-B-lactamas"/>
</dbReference>
<dbReference type="Gene3D" id="3.60.15.10">
    <property type="entry name" value="Ribonuclease Z/Hydroxyacylglutathione hydrolase-like"/>
    <property type="match status" value="1"/>
</dbReference>
<dbReference type="SUPFAM" id="SSF56281">
    <property type="entry name" value="Metallo-hydrolase/oxidoreductase"/>
    <property type="match status" value="1"/>
</dbReference>
<accession>A0ABV9AVQ0</accession>
<dbReference type="Pfam" id="PF00753">
    <property type="entry name" value="Lactamase_B"/>
    <property type="match status" value="1"/>
</dbReference>
<feature type="domain" description="Metallo-beta-lactamase" evidence="1">
    <location>
        <begin position="26"/>
        <end position="199"/>
    </location>
</feature>
<keyword evidence="3" id="KW-1185">Reference proteome</keyword>
<name>A0ABV9AVQ0_9ACTN</name>
<gene>
    <name evidence="2" type="ORF">ACFPIH_24130</name>
</gene>
<proteinExistence type="predicted"/>
<comment type="caution">
    <text evidence="2">The sequence shown here is derived from an EMBL/GenBank/DDBJ whole genome shotgun (WGS) entry which is preliminary data.</text>
</comment>